<keyword evidence="2" id="KW-0808">Transferase</keyword>
<sequence>MLNRRNFLEALVAAGLVSQLGWRSADTDEIAPSRAGAAAKRGPRILLRSSWQTVNIGDVAHTPGVLALIEEHIPDAEVQLWPSSIADGVEEMLRARFPNLTVIDRTAAGIRAAFAYNDFLLHGSGPYLVAADDVARWRAETGKPYGVYGITLGDPDQKTLDILNDAKFVFFRDTVSMNNALDKGLNQPVPTVRFGPDGAFATDLADTPAADAFLRANGLETGTFLCCIPRYRVTPYWEIYNREPTESEKASDAYNQRMKEQDHAPLRAAITAVVRQTDMKILICPEDRSQVRLGKEILLDKLPADVKPQVVWRDSFWSLDEARSTYLRSAGLFGHEMHSPIMCVGSEIPAVVCRWRQQTTKGFMWRDIGLGDWLFDMDDEGSRAGIAPAVLAIAKNPAAAKAKTQAALAYVRQRQRATMAKVAKEARLGIPA</sequence>
<gene>
    <name evidence="2" type="ORF">D7223_16665</name>
</gene>
<dbReference type="InterPro" id="IPR007345">
    <property type="entry name" value="Polysacch_pyruvyl_Trfase"/>
</dbReference>
<evidence type="ECO:0000313" key="2">
    <source>
        <dbReference type="EMBL" id="RKN45265.1"/>
    </source>
</evidence>
<evidence type="ECO:0000259" key="1">
    <source>
        <dbReference type="Pfam" id="PF04230"/>
    </source>
</evidence>
<dbReference type="EMBL" id="RBAK01000006">
    <property type="protein sequence ID" value="RKN45265.1"/>
    <property type="molecule type" value="Genomic_DNA"/>
</dbReference>
<dbReference type="Pfam" id="PF04230">
    <property type="entry name" value="PS_pyruv_trans"/>
    <property type="match status" value="1"/>
</dbReference>
<protein>
    <submittedName>
        <fullName evidence="2">Polysaccharide pyruvyl transferase family protein</fullName>
    </submittedName>
</protein>
<comment type="caution">
    <text evidence="2">The sequence shown here is derived from an EMBL/GenBank/DDBJ whole genome shotgun (WGS) entry which is preliminary data.</text>
</comment>
<dbReference type="AlphaFoldDB" id="A0A3A9ZAL1"/>
<proteinExistence type="predicted"/>
<dbReference type="Proteomes" id="UP000281726">
    <property type="component" value="Unassembled WGS sequence"/>
</dbReference>
<name>A0A3A9ZAL1_9ACTN</name>
<feature type="domain" description="Polysaccharide pyruvyl transferase" evidence="1">
    <location>
        <begin position="85"/>
        <end position="355"/>
    </location>
</feature>
<accession>A0A3A9ZAL1</accession>
<dbReference type="PROSITE" id="PS51318">
    <property type="entry name" value="TAT"/>
    <property type="match status" value="1"/>
</dbReference>
<evidence type="ECO:0000313" key="3">
    <source>
        <dbReference type="Proteomes" id="UP000281726"/>
    </source>
</evidence>
<dbReference type="GO" id="GO:0016740">
    <property type="term" value="F:transferase activity"/>
    <property type="evidence" value="ECO:0007669"/>
    <property type="project" value="UniProtKB-KW"/>
</dbReference>
<reference evidence="2 3" key="1">
    <citation type="journal article" date="2004" name="Syst. Appl. Microbiol.">
        <title>Cryptoendolithic actinomycetes from antarctic sandstone rock samples: Micromonospora endolithica sp. nov. and two isolates related to Micromonospora coerulea Jensen 1932.</title>
        <authorList>
            <person name="Hirsch P."/>
            <person name="Mevs U."/>
            <person name="Kroppenstedt R.M."/>
            <person name="Schumann P."/>
            <person name="Stackebrandt E."/>
        </authorList>
    </citation>
    <scope>NUCLEOTIDE SEQUENCE [LARGE SCALE GENOMIC DNA]</scope>
    <source>
        <strain evidence="2 3">JCM 12677</strain>
    </source>
</reference>
<dbReference type="OrthoDB" id="5093983at2"/>
<organism evidence="2 3">
    <name type="scientific">Micromonospora endolithica</name>
    <dbReference type="NCBI Taxonomy" id="230091"/>
    <lineage>
        <taxon>Bacteria</taxon>
        <taxon>Bacillati</taxon>
        <taxon>Actinomycetota</taxon>
        <taxon>Actinomycetes</taxon>
        <taxon>Micromonosporales</taxon>
        <taxon>Micromonosporaceae</taxon>
        <taxon>Micromonospora</taxon>
    </lineage>
</organism>
<keyword evidence="3" id="KW-1185">Reference proteome</keyword>
<dbReference type="InterPro" id="IPR006311">
    <property type="entry name" value="TAT_signal"/>
</dbReference>